<dbReference type="InterPro" id="IPR016072">
    <property type="entry name" value="Skp1_comp_dimer"/>
</dbReference>
<comment type="pathway">
    <text evidence="1">Protein modification; protein ubiquitination.</text>
</comment>
<dbReference type="InterPro" id="IPR016897">
    <property type="entry name" value="SKP1"/>
</dbReference>
<dbReference type="OrthoDB" id="676908at2759"/>
<reference evidence="3 4" key="1">
    <citation type="submission" date="2019-11" db="EMBL/GenBank/DDBJ databases">
        <title>Whole genome sequence of Oryza granulata.</title>
        <authorList>
            <person name="Li W."/>
        </authorList>
    </citation>
    <scope>NUCLEOTIDE SEQUENCE [LARGE SCALE GENOMIC DNA]</scope>
    <source>
        <strain evidence="4">cv. Menghai</strain>
        <tissue evidence="3">Leaf</tissue>
    </source>
</reference>
<dbReference type="Pfam" id="PF01466">
    <property type="entry name" value="Skp1"/>
    <property type="match status" value="1"/>
</dbReference>
<dbReference type="Gene3D" id="3.30.710.10">
    <property type="entry name" value="Potassium Channel Kv1.1, Chain A"/>
    <property type="match status" value="1"/>
</dbReference>
<evidence type="ECO:0000313" key="4">
    <source>
        <dbReference type="Proteomes" id="UP000479710"/>
    </source>
</evidence>
<dbReference type="GO" id="GO:0006511">
    <property type="term" value="P:ubiquitin-dependent protein catabolic process"/>
    <property type="evidence" value="ECO:0007669"/>
    <property type="project" value="InterPro"/>
</dbReference>
<dbReference type="SUPFAM" id="SSF81382">
    <property type="entry name" value="Skp1 dimerisation domain-like"/>
    <property type="match status" value="1"/>
</dbReference>
<sequence length="76" mass="8624">MDGAGLDTVIDLLRAATFLRIEKLADLASKKVAGCMRGKTVEKIREIFNIETDYTKEEEDEVRKENSWAFDPYGPN</sequence>
<name>A0A6G1FBA1_9ORYZ</name>
<dbReference type="Proteomes" id="UP000479710">
    <property type="component" value="Unassembled WGS sequence"/>
</dbReference>
<proteinExistence type="predicted"/>
<dbReference type="PANTHER" id="PTHR11165">
    <property type="entry name" value="SKP1"/>
    <property type="match status" value="1"/>
</dbReference>
<accession>A0A6G1FBA1</accession>
<protein>
    <recommendedName>
        <fullName evidence="2">SKP1 component dimerisation domain-containing protein</fullName>
    </recommendedName>
</protein>
<keyword evidence="4" id="KW-1185">Reference proteome</keyword>
<dbReference type="EMBL" id="SPHZ02000001">
    <property type="protein sequence ID" value="KAF0934190.1"/>
    <property type="molecule type" value="Genomic_DNA"/>
</dbReference>
<dbReference type="InterPro" id="IPR011333">
    <property type="entry name" value="SKP1/BTB/POZ_sf"/>
</dbReference>
<feature type="domain" description="SKP1 component dimerisation" evidence="2">
    <location>
        <begin position="23"/>
        <end position="69"/>
    </location>
</feature>
<evidence type="ECO:0000313" key="3">
    <source>
        <dbReference type="EMBL" id="KAF0934190.1"/>
    </source>
</evidence>
<dbReference type="AlphaFoldDB" id="A0A6G1FBA1"/>
<organism evidence="3 4">
    <name type="scientific">Oryza meyeriana var. granulata</name>
    <dbReference type="NCBI Taxonomy" id="110450"/>
    <lineage>
        <taxon>Eukaryota</taxon>
        <taxon>Viridiplantae</taxon>
        <taxon>Streptophyta</taxon>
        <taxon>Embryophyta</taxon>
        <taxon>Tracheophyta</taxon>
        <taxon>Spermatophyta</taxon>
        <taxon>Magnoliopsida</taxon>
        <taxon>Liliopsida</taxon>
        <taxon>Poales</taxon>
        <taxon>Poaceae</taxon>
        <taxon>BOP clade</taxon>
        <taxon>Oryzoideae</taxon>
        <taxon>Oryzeae</taxon>
        <taxon>Oryzinae</taxon>
        <taxon>Oryza</taxon>
        <taxon>Oryza meyeriana</taxon>
    </lineage>
</organism>
<comment type="caution">
    <text evidence="3">The sequence shown here is derived from an EMBL/GenBank/DDBJ whole genome shotgun (WGS) entry which is preliminary data.</text>
</comment>
<dbReference type="InterPro" id="IPR036296">
    <property type="entry name" value="SKP1-like_dim_sf"/>
</dbReference>
<evidence type="ECO:0000256" key="1">
    <source>
        <dbReference type="ARBA" id="ARBA00004906"/>
    </source>
</evidence>
<evidence type="ECO:0000259" key="2">
    <source>
        <dbReference type="Pfam" id="PF01466"/>
    </source>
</evidence>
<gene>
    <name evidence="3" type="ORF">E2562_023449</name>
</gene>